<comment type="caution">
    <text evidence="1">The sequence shown here is derived from an EMBL/GenBank/DDBJ whole genome shotgun (WGS) entry which is preliminary data.</text>
</comment>
<protein>
    <submittedName>
        <fullName evidence="1">Uncharacterized protein</fullName>
    </submittedName>
</protein>
<proteinExistence type="predicted"/>
<evidence type="ECO:0000313" key="1">
    <source>
        <dbReference type="EMBL" id="KAJ8618642.1"/>
    </source>
</evidence>
<reference evidence="1 2" key="1">
    <citation type="journal article" date="2022" name="Hortic Res">
        <title>A haplotype resolved chromosomal level avocado genome allows analysis of novel avocado genes.</title>
        <authorList>
            <person name="Nath O."/>
            <person name="Fletcher S.J."/>
            <person name="Hayward A."/>
            <person name="Shaw L.M."/>
            <person name="Masouleh A.K."/>
            <person name="Furtado A."/>
            <person name="Henry R.J."/>
            <person name="Mitter N."/>
        </authorList>
    </citation>
    <scope>NUCLEOTIDE SEQUENCE [LARGE SCALE GENOMIC DNA]</scope>
    <source>
        <strain evidence="2">cv. Hass</strain>
    </source>
</reference>
<gene>
    <name evidence="1" type="ORF">MRB53_014828</name>
</gene>
<evidence type="ECO:0000313" key="2">
    <source>
        <dbReference type="Proteomes" id="UP001234297"/>
    </source>
</evidence>
<sequence length="1260" mass="140546">MAAGFESPAESGRAAGIALDFPASDSPSKVPRRIRQRLLENSPPPSSSTLEEIETKLKEADLRRQQFHEWLSNKARPKPRSPSWSSQEEDLAQRLEAKLSAAEQKRLSILAKAQMRLAKLDELRQAAKTGVEMRFEKEREKLGTKVESRVQQAELNRTLLLKAYLQRRAAARERTTQSLLQRKLREKKYRECIHTAICQKRAAAEKKRLGFLEAEKTRARARVMQARRVAKSVCHQREIERRKMIDRLEDRLQRAKRQRAEYLRQRGGLYGSARVNWSKMHKHGDFLSRKLARCWRRFLRSRKTTFALAKAYEALEISEKSVKSMPFEQLAARIESAATLQTVKALMDRLESRLTLSQPSSSSLNDIDHLLNRLASPNRRRKSSNVTRSRGAKKGLPNKETKSSETIKLLRYPARVVLCAYMILGHPDAVFNEQGEREIALAESAANFVRKFEVLVKIILNGPSESNSPSFSRQSSPDSTSSEGNQEYSQLPCRQTFRTQLVTFDVAWCSYLYQFIVWKTKDARSLEDDLVRAACHLELSMMQTCKLTPEGESIDLTHDMRAIQKQVSEDQRLLREKVLHLSGNAGIERMECALSDTRSKYFESKENGSPGVPPVAHISSSTPSSPDEPLASVSKQRSLIEGSASSNRVVRSLFKDVSSPPNVGPVTSENRDGSPGVPPVAHISSSTPSSPDEPLALVSEQRSRVEGSASSNGVVRSLFKDVSSQPKVGPVTSENRDGQLGTSTREKLITENELLVNEIVHGSHHSFAEHLDIESEDENSIKAKIKETMEKAFWDGIAESMKQDEPDYSRIIQLVKEVRDELCEMAPQSWKQEIHDSIDLDILSQVLKSGIHDMDYLGRILEYALATLQKLSAPANEDEMKKTHKNLLNELSEIAQANDKLNSSFVIAVVKGLRFVLEQIQTLKREISKARIRLMEPLIKGPAGFEYLQKAFADRYGHPSDAVRSLPQTLQWLASVKDNSEQEWEEHMDSLSALKTRPTSSSQGLPPVTFLRTGGSVRMAGNQVLPFPGPEISGTGEEPQLECHGEKIDLLVRLGLLKLVSGIEGITPDNLPETLKLNFSRLRGVQSQLQKIIVIATSMLVLRQILLSEKSATSPTEVEHIVADASRRVSELLEHVADAGIAEIVETAIGLLPSGSGDDINSNDRLRSRKGMMASMLSKSLRDGDPVFSRVVRAVYLAARAAVFCASSPHGNKMVEMALRRVGAAILSGQVMAMAGVLAVVATVSARVHGPWYACLVENM</sequence>
<dbReference type="Proteomes" id="UP001234297">
    <property type="component" value="Chromosome 4"/>
</dbReference>
<accession>A0ACC2KBX9</accession>
<keyword evidence="2" id="KW-1185">Reference proteome</keyword>
<name>A0ACC2KBX9_PERAE</name>
<dbReference type="EMBL" id="CM056812">
    <property type="protein sequence ID" value="KAJ8618642.1"/>
    <property type="molecule type" value="Genomic_DNA"/>
</dbReference>
<organism evidence="1 2">
    <name type="scientific">Persea americana</name>
    <name type="common">Avocado</name>
    <dbReference type="NCBI Taxonomy" id="3435"/>
    <lineage>
        <taxon>Eukaryota</taxon>
        <taxon>Viridiplantae</taxon>
        <taxon>Streptophyta</taxon>
        <taxon>Embryophyta</taxon>
        <taxon>Tracheophyta</taxon>
        <taxon>Spermatophyta</taxon>
        <taxon>Magnoliopsida</taxon>
        <taxon>Magnoliidae</taxon>
        <taxon>Laurales</taxon>
        <taxon>Lauraceae</taxon>
        <taxon>Persea</taxon>
    </lineage>
</organism>